<dbReference type="InterPro" id="IPR009056">
    <property type="entry name" value="Cyt_c-like_dom"/>
</dbReference>
<evidence type="ECO:0000256" key="5">
    <source>
        <dbReference type="ARBA" id="ARBA00023004"/>
    </source>
</evidence>
<keyword evidence="4" id="KW-0249">Electron transport</keyword>
<dbReference type="PROSITE" id="PS51007">
    <property type="entry name" value="CYTC"/>
    <property type="match status" value="1"/>
</dbReference>
<dbReference type="PANTHER" id="PTHR35008">
    <property type="entry name" value="BLL4482 PROTEIN-RELATED"/>
    <property type="match status" value="1"/>
</dbReference>
<dbReference type="Proteomes" id="UP000790096">
    <property type="component" value="Unassembled WGS sequence"/>
</dbReference>
<gene>
    <name evidence="9" type="ORF">HH682_15130</name>
</gene>
<dbReference type="InterPro" id="IPR008168">
    <property type="entry name" value="Cyt_C_IC"/>
</dbReference>
<evidence type="ECO:0000256" key="1">
    <source>
        <dbReference type="ARBA" id="ARBA00022448"/>
    </source>
</evidence>
<keyword evidence="2 6" id="KW-0349">Heme</keyword>
<keyword evidence="5 6" id="KW-0408">Iron</keyword>
<evidence type="ECO:0000256" key="7">
    <source>
        <dbReference type="SAM" id="MobiDB-lite"/>
    </source>
</evidence>
<evidence type="ECO:0000256" key="6">
    <source>
        <dbReference type="PROSITE-ProRule" id="PRU00433"/>
    </source>
</evidence>
<evidence type="ECO:0000313" key="10">
    <source>
        <dbReference type="Proteomes" id="UP000790096"/>
    </source>
</evidence>
<dbReference type="InterPro" id="IPR051459">
    <property type="entry name" value="Cytochrome_c-type_DH"/>
</dbReference>
<keyword evidence="1" id="KW-0813">Transport</keyword>
<dbReference type="Gene3D" id="1.10.760.10">
    <property type="entry name" value="Cytochrome c-like domain"/>
    <property type="match status" value="1"/>
</dbReference>
<dbReference type="EMBL" id="JABBFR010000040">
    <property type="protein sequence ID" value="MBT0725717.1"/>
    <property type="molecule type" value="Genomic_DNA"/>
</dbReference>
<dbReference type="PANTHER" id="PTHR35008:SF8">
    <property type="entry name" value="ALCOHOL DEHYDROGENASE CYTOCHROME C SUBUNIT"/>
    <property type="match status" value="1"/>
</dbReference>
<name>A0ABS5T2Q0_9GAMM</name>
<evidence type="ECO:0000256" key="2">
    <source>
        <dbReference type="ARBA" id="ARBA00022617"/>
    </source>
</evidence>
<dbReference type="InterPro" id="IPR036909">
    <property type="entry name" value="Cyt_c-like_dom_sf"/>
</dbReference>
<dbReference type="Pfam" id="PF00034">
    <property type="entry name" value="Cytochrom_C"/>
    <property type="match status" value="1"/>
</dbReference>
<evidence type="ECO:0000259" key="8">
    <source>
        <dbReference type="PROSITE" id="PS51007"/>
    </source>
</evidence>
<accession>A0ABS5T2Q0</accession>
<organism evidence="9 10">
    <name type="scientific">Rosenbergiella gaditana</name>
    <dbReference type="NCBI Taxonomy" id="2726987"/>
    <lineage>
        <taxon>Bacteria</taxon>
        <taxon>Pseudomonadati</taxon>
        <taxon>Pseudomonadota</taxon>
        <taxon>Gammaproteobacteria</taxon>
        <taxon>Enterobacterales</taxon>
        <taxon>Erwiniaceae</taxon>
        <taxon>Rosenbergiella</taxon>
    </lineage>
</organism>
<dbReference type="SUPFAM" id="SSF46626">
    <property type="entry name" value="Cytochrome c"/>
    <property type="match status" value="1"/>
</dbReference>
<feature type="domain" description="Cytochrome c" evidence="8">
    <location>
        <begin position="43"/>
        <end position="133"/>
    </location>
</feature>
<keyword evidence="3 6" id="KW-0479">Metal-binding</keyword>
<proteinExistence type="predicted"/>
<protein>
    <submittedName>
        <fullName evidence="9">Cytochrome c</fullName>
    </submittedName>
</protein>
<feature type="region of interest" description="Disordered" evidence="7">
    <location>
        <begin position="136"/>
        <end position="163"/>
    </location>
</feature>
<dbReference type="PRINTS" id="PR00605">
    <property type="entry name" value="CYTCHROMECIC"/>
</dbReference>
<evidence type="ECO:0000313" key="9">
    <source>
        <dbReference type="EMBL" id="MBT0725717.1"/>
    </source>
</evidence>
<dbReference type="RefSeq" id="WP_214238318.1">
    <property type="nucleotide sequence ID" value="NZ_JABBFR010000040.1"/>
</dbReference>
<feature type="compositionally biased region" description="Basic and acidic residues" evidence="7">
    <location>
        <begin position="144"/>
        <end position="163"/>
    </location>
</feature>
<sequence>MTEAIENSTQYMSDSDLHAIAQYLHSLPASQASTPAVVDSQQNAMLVGKNVYESQCNACHVSDGSGGRNMIPTLAGNAQVNSADASSLINVMLNGGQGPFTHANPTAAGMPAFAWKLSDSNIANVMTYIRNSWGNAAPPVSSEQVEKARESTHASKWLDADKN</sequence>
<comment type="caution">
    <text evidence="9">The sequence shown here is derived from an EMBL/GenBank/DDBJ whole genome shotgun (WGS) entry which is preliminary data.</text>
</comment>
<reference evidence="9 10" key="1">
    <citation type="submission" date="2020-04" db="EMBL/GenBank/DDBJ databases">
        <title>Genome sequencing of Rosenbergiella species.</title>
        <authorList>
            <person name="Alvarez-Perez S."/>
            <person name="Lievens B."/>
        </authorList>
    </citation>
    <scope>NUCLEOTIDE SEQUENCE [LARGE SCALE GENOMIC DNA]</scope>
    <source>
        <strain evidence="9 10">S61</strain>
    </source>
</reference>
<evidence type="ECO:0000256" key="4">
    <source>
        <dbReference type="ARBA" id="ARBA00022982"/>
    </source>
</evidence>
<evidence type="ECO:0000256" key="3">
    <source>
        <dbReference type="ARBA" id="ARBA00022723"/>
    </source>
</evidence>
<keyword evidence="10" id="KW-1185">Reference proteome</keyword>